<evidence type="ECO:0000256" key="3">
    <source>
        <dbReference type="ARBA" id="ARBA00022989"/>
    </source>
</evidence>
<dbReference type="GO" id="GO:0034992">
    <property type="term" value="C:microtubule organizing center attachment site"/>
    <property type="evidence" value="ECO:0007669"/>
    <property type="project" value="TreeGrafter"/>
</dbReference>
<dbReference type="GO" id="GO:0005637">
    <property type="term" value="C:nuclear inner membrane"/>
    <property type="evidence" value="ECO:0007669"/>
    <property type="project" value="UniProtKB-SubCell"/>
</dbReference>
<evidence type="ECO:0000313" key="8">
    <source>
        <dbReference type="EMBL" id="ORX44413.1"/>
    </source>
</evidence>
<feature type="transmembrane region" description="Helical" evidence="6">
    <location>
        <begin position="185"/>
        <end position="204"/>
    </location>
</feature>
<accession>A0A1X2G449</accession>
<evidence type="ECO:0000256" key="2">
    <source>
        <dbReference type="ARBA" id="ARBA00022692"/>
    </source>
</evidence>
<dbReference type="InterPro" id="IPR018617">
    <property type="entry name" value="Ima1_N"/>
</dbReference>
<dbReference type="Pfam" id="PF09779">
    <property type="entry name" value="Ima1_N"/>
    <property type="match status" value="1"/>
</dbReference>
<feature type="transmembrane region" description="Helical" evidence="6">
    <location>
        <begin position="322"/>
        <end position="340"/>
    </location>
</feature>
<comment type="subcellular location">
    <subcellularLocation>
        <location evidence="1">Nucleus inner membrane</location>
        <topology evidence="1">Multi-pass membrane protein</topology>
    </subcellularLocation>
</comment>
<keyword evidence="4 6" id="KW-0472">Membrane</keyword>
<sequence length="344" mass="40341">MAEAKRSLWAWIAHKIGLDATITVNCWYCNENSSLPVGGKQSKYSWYCHQCENFNFCDENGEILDAPNNGYSSYNILKAGMSMTMPNERQLCEACQRKQLLIYQCMSDYLLEDSDDEMILSKAQRYQKNLQEKHPLCVDCCRLVQDVIGIETEFIRRYMVNIKRQMCKTTAICPKPSHFRFLLQGFIWAIVHLWVMCLYCLLPLTTKPFVDHSRCSLDLYQHFLIMLNGQHQRSSVLLSLIQKWDISCMIDITYNAFSSIFLWCVLLQGASTGALNWHWSVTKTYHLTSRFVGWGLYISLQRVMFCFRLAIFYVTWWQQESSLRLILTLLYGMVSVYLYYHICS</sequence>
<gene>
    <name evidence="8" type="ORF">DM01DRAFT_1180484</name>
</gene>
<dbReference type="OrthoDB" id="5966927at2759"/>
<dbReference type="EMBL" id="MCGT01000048">
    <property type="protein sequence ID" value="ORX44413.1"/>
    <property type="molecule type" value="Genomic_DNA"/>
</dbReference>
<feature type="domain" description="Ima1 N-terminal" evidence="7">
    <location>
        <begin position="24"/>
        <end position="142"/>
    </location>
</feature>
<protein>
    <recommendedName>
        <fullName evidence="7">Ima1 N-terminal domain-containing protein</fullName>
    </recommendedName>
</protein>
<evidence type="ECO:0000256" key="1">
    <source>
        <dbReference type="ARBA" id="ARBA00004473"/>
    </source>
</evidence>
<dbReference type="InterPro" id="IPR042321">
    <property type="entry name" value="Ima1"/>
</dbReference>
<keyword evidence="5" id="KW-0539">Nucleus</keyword>
<keyword evidence="3 6" id="KW-1133">Transmembrane helix</keyword>
<dbReference type="PANTHER" id="PTHR28538">
    <property type="entry name" value="INTEGRAL INNER NUCLEAR MEMBRANE PROTEIN IMA1"/>
    <property type="match status" value="1"/>
</dbReference>
<evidence type="ECO:0000313" key="9">
    <source>
        <dbReference type="Proteomes" id="UP000242146"/>
    </source>
</evidence>
<keyword evidence="2 6" id="KW-0812">Transmembrane</keyword>
<dbReference type="GO" id="GO:0044732">
    <property type="term" value="C:mitotic spindle pole body"/>
    <property type="evidence" value="ECO:0007669"/>
    <property type="project" value="TreeGrafter"/>
</dbReference>
<proteinExistence type="predicted"/>
<evidence type="ECO:0000256" key="5">
    <source>
        <dbReference type="ARBA" id="ARBA00023242"/>
    </source>
</evidence>
<dbReference type="GO" id="GO:0034506">
    <property type="term" value="C:chromosome, centromeric core domain"/>
    <property type="evidence" value="ECO:0007669"/>
    <property type="project" value="TreeGrafter"/>
</dbReference>
<name>A0A1X2G449_9FUNG</name>
<dbReference type="GO" id="GO:0071765">
    <property type="term" value="P:nuclear inner membrane organization"/>
    <property type="evidence" value="ECO:0007669"/>
    <property type="project" value="InterPro"/>
</dbReference>
<feature type="transmembrane region" description="Helical" evidence="6">
    <location>
        <begin position="291"/>
        <end position="316"/>
    </location>
</feature>
<evidence type="ECO:0000259" key="7">
    <source>
        <dbReference type="Pfam" id="PF09779"/>
    </source>
</evidence>
<dbReference type="STRING" id="101127.A0A1X2G449"/>
<evidence type="ECO:0000256" key="4">
    <source>
        <dbReference type="ARBA" id="ARBA00023136"/>
    </source>
</evidence>
<reference evidence="8 9" key="1">
    <citation type="submission" date="2016-07" db="EMBL/GenBank/DDBJ databases">
        <title>Pervasive Adenine N6-methylation of Active Genes in Fungi.</title>
        <authorList>
            <consortium name="DOE Joint Genome Institute"/>
            <person name="Mondo S.J."/>
            <person name="Dannebaum R.O."/>
            <person name="Kuo R.C."/>
            <person name="Labutti K."/>
            <person name="Haridas S."/>
            <person name="Kuo A."/>
            <person name="Salamov A."/>
            <person name="Ahrendt S.R."/>
            <person name="Lipzen A."/>
            <person name="Sullivan W."/>
            <person name="Andreopoulos W.B."/>
            <person name="Clum A."/>
            <person name="Lindquist E."/>
            <person name="Daum C."/>
            <person name="Ramamoorthy G.K."/>
            <person name="Gryganskyi A."/>
            <person name="Culley D."/>
            <person name="Magnuson J.K."/>
            <person name="James T.Y."/>
            <person name="O'Malley M.A."/>
            <person name="Stajich J.E."/>
            <person name="Spatafora J.W."/>
            <person name="Visel A."/>
            <person name="Grigoriev I.V."/>
        </authorList>
    </citation>
    <scope>NUCLEOTIDE SEQUENCE [LARGE SCALE GENOMIC DNA]</scope>
    <source>
        <strain evidence="8 9">NRRL 3301</strain>
    </source>
</reference>
<evidence type="ECO:0000256" key="6">
    <source>
        <dbReference type="SAM" id="Phobius"/>
    </source>
</evidence>
<comment type="caution">
    <text evidence="8">The sequence shown here is derived from an EMBL/GenBank/DDBJ whole genome shotgun (WGS) entry which is preliminary data.</text>
</comment>
<dbReference type="AlphaFoldDB" id="A0A1X2G449"/>
<organism evidence="8 9">
    <name type="scientific">Hesseltinella vesiculosa</name>
    <dbReference type="NCBI Taxonomy" id="101127"/>
    <lineage>
        <taxon>Eukaryota</taxon>
        <taxon>Fungi</taxon>
        <taxon>Fungi incertae sedis</taxon>
        <taxon>Mucoromycota</taxon>
        <taxon>Mucoromycotina</taxon>
        <taxon>Mucoromycetes</taxon>
        <taxon>Mucorales</taxon>
        <taxon>Cunninghamellaceae</taxon>
        <taxon>Hesseltinella</taxon>
    </lineage>
</organism>
<feature type="transmembrane region" description="Helical" evidence="6">
    <location>
        <begin position="260"/>
        <end position="279"/>
    </location>
</feature>
<dbReference type="Proteomes" id="UP000242146">
    <property type="component" value="Unassembled WGS sequence"/>
</dbReference>
<keyword evidence="9" id="KW-1185">Reference proteome</keyword>
<dbReference type="PANTHER" id="PTHR28538:SF1">
    <property type="entry name" value="INTEGRAL INNER NUCLEAR MEMBRANE PROTEIN IMA1"/>
    <property type="match status" value="1"/>
</dbReference>